<sequence>MSYESLLEAQAAIAAAGIAKPSPLPGSHRYGNRKPPELKLSANGASLSLSLVPLPLYNSEPVAEFHSHRGKLVLGIVLRNEVEAEWDTIGRSEIAEWKVIKIFR</sequence>
<name>A0A7J0GBP9_9ERIC</name>
<comment type="caution">
    <text evidence="1">The sequence shown here is derived from an EMBL/GenBank/DDBJ whole genome shotgun (WGS) entry which is preliminary data.</text>
</comment>
<evidence type="ECO:0000313" key="1">
    <source>
        <dbReference type="EMBL" id="GFZ08210.1"/>
    </source>
</evidence>
<gene>
    <name evidence="1" type="ORF">Acr_20g0000180</name>
</gene>
<dbReference type="Proteomes" id="UP000585474">
    <property type="component" value="Unassembled WGS sequence"/>
</dbReference>
<organism evidence="1 2">
    <name type="scientific">Actinidia rufa</name>
    <dbReference type="NCBI Taxonomy" id="165716"/>
    <lineage>
        <taxon>Eukaryota</taxon>
        <taxon>Viridiplantae</taxon>
        <taxon>Streptophyta</taxon>
        <taxon>Embryophyta</taxon>
        <taxon>Tracheophyta</taxon>
        <taxon>Spermatophyta</taxon>
        <taxon>Magnoliopsida</taxon>
        <taxon>eudicotyledons</taxon>
        <taxon>Gunneridae</taxon>
        <taxon>Pentapetalae</taxon>
        <taxon>asterids</taxon>
        <taxon>Ericales</taxon>
        <taxon>Actinidiaceae</taxon>
        <taxon>Actinidia</taxon>
    </lineage>
</organism>
<protein>
    <submittedName>
        <fullName evidence="1">Uncharacterized protein</fullName>
    </submittedName>
</protein>
<dbReference type="AlphaFoldDB" id="A0A7J0GBP9"/>
<reference evidence="1 2" key="1">
    <citation type="submission" date="2019-07" db="EMBL/GenBank/DDBJ databases">
        <title>De Novo Assembly of kiwifruit Actinidia rufa.</title>
        <authorList>
            <person name="Sugita-Konishi S."/>
            <person name="Sato K."/>
            <person name="Mori E."/>
            <person name="Abe Y."/>
            <person name="Kisaki G."/>
            <person name="Hamano K."/>
            <person name="Suezawa K."/>
            <person name="Otani M."/>
            <person name="Fukuda T."/>
            <person name="Manabe T."/>
            <person name="Gomi K."/>
            <person name="Tabuchi M."/>
            <person name="Akimitsu K."/>
            <person name="Kataoka I."/>
        </authorList>
    </citation>
    <scope>NUCLEOTIDE SEQUENCE [LARGE SCALE GENOMIC DNA]</scope>
    <source>
        <strain evidence="2">cv. Fuchu</strain>
    </source>
</reference>
<evidence type="ECO:0000313" key="2">
    <source>
        <dbReference type="Proteomes" id="UP000585474"/>
    </source>
</evidence>
<proteinExistence type="predicted"/>
<accession>A0A7J0GBP9</accession>
<dbReference type="EMBL" id="BJWL01000020">
    <property type="protein sequence ID" value="GFZ08210.1"/>
    <property type="molecule type" value="Genomic_DNA"/>
</dbReference>
<keyword evidence="2" id="KW-1185">Reference proteome</keyword>